<dbReference type="OrthoDB" id="60843at2759"/>
<dbReference type="CDD" id="cd00143">
    <property type="entry name" value="PP2Cc"/>
    <property type="match status" value="1"/>
</dbReference>
<evidence type="ECO:0000256" key="1">
    <source>
        <dbReference type="RuleBase" id="RU366020"/>
    </source>
</evidence>
<proteinExistence type="inferred from homology"/>
<dbReference type="EC" id="3.1.3.16" evidence="1"/>
<feature type="chain" id="PRO_5001598762" description="Protein phosphatase" evidence="3">
    <location>
        <begin position="28"/>
        <end position="337"/>
    </location>
</feature>
<gene>
    <name evidence="5" type="ORF">CYFA0S_32e00540g</name>
</gene>
<keyword evidence="1" id="KW-0460">Magnesium</keyword>
<accession>A0A061BBY6</accession>
<dbReference type="Pfam" id="PF07228">
    <property type="entry name" value="SpoIIE"/>
    <property type="match status" value="1"/>
</dbReference>
<dbReference type="PANTHER" id="PTHR12320">
    <property type="entry name" value="PROTEIN PHOSPHATASE 2C"/>
    <property type="match status" value="1"/>
</dbReference>
<dbReference type="InterPro" id="IPR001932">
    <property type="entry name" value="PPM-type_phosphatase-like_dom"/>
</dbReference>
<evidence type="ECO:0000256" key="3">
    <source>
        <dbReference type="SAM" id="SignalP"/>
    </source>
</evidence>
<evidence type="ECO:0000259" key="4">
    <source>
        <dbReference type="PROSITE" id="PS51746"/>
    </source>
</evidence>
<comment type="catalytic activity">
    <reaction evidence="1">
        <text>O-phospho-L-seryl-[protein] + H2O = L-seryl-[protein] + phosphate</text>
        <dbReference type="Rhea" id="RHEA:20629"/>
        <dbReference type="Rhea" id="RHEA-COMP:9863"/>
        <dbReference type="Rhea" id="RHEA-COMP:11604"/>
        <dbReference type="ChEBI" id="CHEBI:15377"/>
        <dbReference type="ChEBI" id="CHEBI:29999"/>
        <dbReference type="ChEBI" id="CHEBI:43474"/>
        <dbReference type="ChEBI" id="CHEBI:83421"/>
        <dbReference type="EC" id="3.1.3.16"/>
    </reaction>
</comment>
<evidence type="ECO:0000313" key="5">
    <source>
        <dbReference type="EMBL" id="CDR47457.1"/>
    </source>
</evidence>
<keyword evidence="3" id="KW-0732">Signal</keyword>
<dbReference type="Gene3D" id="3.60.40.10">
    <property type="entry name" value="PPM-type phosphatase domain"/>
    <property type="match status" value="1"/>
</dbReference>
<dbReference type="PANTHER" id="PTHR12320:SF1">
    <property type="entry name" value="PROTEIN PHOSPHATASE PTC7 HOMOLOG"/>
    <property type="match status" value="1"/>
</dbReference>
<evidence type="ECO:0000256" key="2">
    <source>
        <dbReference type="SAM" id="MobiDB-lite"/>
    </source>
</evidence>
<sequence length="337" mass="37684">MLPRTLKRSTYLLLSLFLGLVAYKFQAATHNTTSRLSTPLRRPFSSSSSTQSIQHDIPSHYQASVAFQPKSRDENRLMRKHLKMKPLDSPTGEDNYFVANRSGNLACGVADGVGGWSEMGFDSSAISRELCKAMSEEFEKGKDESLSYDPKYLLDFAFKKIQKDGIVKVGGTTACLGVFSPDYKLKVANLGDSWCGIFRQNKLIAETKIQTHGFNTPYQLAMIPREIHEKNPGSRFIMDQPSDADVYEFAVEKDDIVMFATDGVIDNIDVRDIELYLSDNENRGLDEVSKTFVNNVAALSKDENFPSVFSQELTKITGQFYSGGKEDDITVVMVKVQ</sequence>
<feature type="domain" description="PPM-type phosphatase" evidence="4">
    <location>
        <begin position="76"/>
        <end position="336"/>
    </location>
</feature>
<dbReference type="VEuPathDB" id="FungiDB:BON22_5244"/>
<dbReference type="EMBL" id="LK052917">
    <property type="protein sequence ID" value="CDR47457.1"/>
    <property type="molecule type" value="Genomic_DNA"/>
</dbReference>
<comment type="similarity">
    <text evidence="1">Belongs to the PP2C family.</text>
</comment>
<feature type="region of interest" description="Disordered" evidence="2">
    <location>
        <begin position="36"/>
        <end position="56"/>
    </location>
</feature>
<dbReference type="InterPro" id="IPR039123">
    <property type="entry name" value="PPTC7"/>
</dbReference>
<dbReference type="PhylomeDB" id="A0A061BBY6"/>
<comment type="catalytic activity">
    <reaction evidence="1">
        <text>O-phospho-L-threonyl-[protein] + H2O = L-threonyl-[protein] + phosphate</text>
        <dbReference type="Rhea" id="RHEA:47004"/>
        <dbReference type="Rhea" id="RHEA-COMP:11060"/>
        <dbReference type="Rhea" id="RHEA-COMP:11605"/>
        <dbReference type="ChEBI" id="CHEBI:15377"/>
        <dbReference type="ChEBI" id="CHEBI:30013"/>
        <dbReference type="ChEBI" id="CHEBI:43474"/>
        <dbReference type="ChEBI" id="CHEBI:61977"/>
        <dbReference type="EC" id="3.1.3.16"/>
    </reaction>
</comment>
<dbReference type="InterPro" id="IPR036457">
    <property type="entry name" value="PPM-type-like_dom_sf"/>
</dbReference>
<protein>
    <recommendedName>
        <fullName evidence="1">Protein phosphatase</fullName>
        <ecNumber evidence="1">3.1.3.16</ecNumber>
    </recommendedName>
</protein>
<organism evidence="5">
    <name type="scientific">Cyberlindnera fabianii</name>
    <name type="common">Yeast</name>
    <name type="synonym">Hansenula fabianii</name>
    <dbReference type="NCBI Taxonomy" id="36022"/>
    <lineage>
        <taxon>Eukaryota</taxon>
        <taxon>Fungi</taxon>
        <taxon>Dikarya</taxon>
        <taxon>Ascomycota</taxon>
        <taxon>Saccharomycotina</taxon>
        <taxon>Saccharomycetes</taxon>
        <taxon>Phaffomycetales</taxon>
        <taxon>Phaffomycetaceae</taxon>
        <taxon>Cyberlindnera</taxon>
    </lineage>
</organism>
<comment type="cofactor">
    <cofactor evidence="1">
        <name>Mg(2+)</name>
        <dbReference type="ChEBI" id="CHEBI:18420"/>
    </cofactor>
</comment>
<feature type="compositionally biased region" description="Low complexity" evidence="2">
    <location>
        <begin position="36"/>
        <end position="52"/>
    </location>
</feature>
<keyword evidence="1" id="KW-0479">Metal-binding</keyword>
<dbReference type="AlphaFoldDB" id="A0A061BBY6"/>
<dbReference type="FunFam" id="3.60.40.10:FF:000093">
    <property type="entry name" value="Type 2C protein Phosphatase"/>
    <property type="match status" value="1"/>
</dbReference>
<keyword evidence="1" id="KW-0904">Protein phosphatase</keyword>
<feature type="signal peptide" evidence="3">
    <location>
        <begin position="1"/>
        <end position="27"/>
    </location>
</feature>
<dbReference type="SMART" id="SM00332">
    <property type="entry name" value="PP2Cc"/>
    <property type="match status" value="1"/>
</dbReference>
<name>A0A061BBY6_CYBFA</name>
<keyword evidence="1" id="KW-0464">Manganese</keyword>
<dbReference type="SMART" id="SM00331">
    <property type="entry name" value="PP2C_SIG"/>
    <property type="match status" value="1"/>
</dbReference>
<dbReference type="PROSITE" id="PS51746">
    <property type="entry name" value="PPM_2"/>
    <property type="match status" value="1"/>
</dbReference>
<keyword evidence="1" id="KW-0378">Hydrolase</keyword>
<dbReference type="GO" id="GO:0046872">
    <property type="term" value="F:metal ion binding"/>
    <property type="evidence" value="ECO:0007669"/>
    <property type="project" value="UniProtKB-UniRule"/>
</dbReference>
<reference evidence="5" key="1">
    <citation type="journal article" date="2014" name="Genome Announc.">
        <title>Genome sequence of the yeast Cyberlindnera fabianii (Hansenula fabianii).</title>
        <authorList>
            <person name="Freel K.C."/>
            <person name="Sarilar V."/>
            <person name="Neuveglise C."/>
            <person name="Devillers H."/>
            <person name="Friedrich A."/>
            <person name="Schacherer J."/>
        </authorList>
    </citation>
    <scope>NUCLEOTIDE SEQUENCE</scope>
    <source>
        <strain evidence="5">YJS4271</strain>
    </source>
</reference>
<dbReference type="GO" id="GO:0004722">
    <property type="term" value="F:protein serine/threonine phosphatase activity"/>
    <property type="evidence" value="ECO:0007669"/>
    <property type="project" value="UniProtKB-EC"/>
</dbReference>
<comment type="cofactor">
    <cofactor evidence="1">
        <name>Mn(2+)</name>
        <dbReference type="ChEBI" id="CHEBI:29035"/>
    </cofactor>
</comment>
<dbReference type="SUPFAM" id="SSF81606">
    <property type="entry name" value="PP2C-like"/>
    <property type="match status" value="1"/>
</dbReference>